<dbReference type="GO" id="GO:0001517">
    <property type="term" value="F:N-acetylglucosamine 6-O-sulfotransferase activity"/>
    <property type="evidence" value="ECO:0007669"/>
    <property type="project" value="TreeGrafter"/>
</dbReference>
<reference evidence="1" key="1">
    <citation type="journal article" date="2023" name="Mol. Biol. Evol.">
        <title>Third-Generation Sequencing Reveals the Adaptive Role of the Epigenome in Three Deep-Sea Polychaetes.</title>
        <authorList>
            <person name="Perez M."/>
            <person name="Aroh O."/>
            <person name="Sun Y."/>
            <person name="Lan Y."/>
            <person name="Juniper S.K."/>
            <person name="Young C.R."/>
            <person name="Angers B."/>
            <person name="Qian P.Y."/>
        </authorList>
    </citation>
    <scope>NUCLEOTIDE SEQUENCE</scope>
    <source>
        <strain evidence="1">P08H-3</strain>
    </source>
</reference>
<dbReference type="SUPFAM" id="SSF52540">
    <property type="entry name" value="P-loop containing nucleoside triphosphate hydrolases"/>
    <property type="match status" value="1"/>
</dbReference>
<proteinExistence type="predicted"/>
<gene>
    <name evidence="1" type="ORF">LSH36_4g13059</name>
</gene>
<dbReference type="GO" id="GO:0006790">
    <property type="term" value="P:sulfur compound metabolic process"/>
    <property type="evidence" value="ECO:0007669"/>
    <property type="project" value="TreeGrafter"/>
</dbReference>
<dbReference type="PANTHER" id="PTHR10704:SF44">
    <property type="entry name" value="LD35051P-RELATED"/>
    <property type="match status" value="1"/>
</dbReference>
<name>A0AAD9KF54_9ANNE</name>
<evidence type="ECO:0000313" key="2">
    <source>
        <dbReference type="Proteomes" id="UP001208570"/>
    </source>
</evidence>
<dbReference type="InterPro" id="IPR051135">
    <property type="entry name" value="Gal/GlcNAc/GalNAc_ST"/>
</dbReference>
<dbReference type="Gene3D" id="3.40.50.300">
    <property type="entry name" value="P-loop containing nucleotide triphosphate hydrolases"/>
    <property type="match status" value="1"/>
</dbReference>
<evidence type="ECO:0000313" key="1">
    <source>
        <dbReference type="EMBL" id="KAK2170142.1"/>
    </source>
</evidence>
<dbReference type="PANTHER" id="PTHR10704">
    <property type="entry name" value="CARBOHYDRATE SULFOTRANSFERASE"/>
    <property type="match status" value="1"/>
</dbReference>
<accession>A0AAD9KF54</accession>
<dbReference type="GO" id="GO:0006044">
    <property type="term" value="P:N-acetylglucosamine metabolic process"/>
    <property type="evidence" value="ECO:0007669"/>
    <property type="project" value="TreeGrafter"/>
</dbReference>
<dbReference type="Pfam" id="PF13469">
    <property type="entry name" value="Sulfotransfer_3"/>
    <property type="match status" value="1"/>
</dbReference>
<dbReference type="InterPro" id="IPR027417">
    <property type="entry name" value="P-loop_NTPase"/>
</dbReference>
<evidence type="ECO:0008006" key="3">
    <source>
        <dbReference type="Google" id="ProtNLM"/>
    </source>
</evidence>
<dbReference type="Proteomes" id="UP001208570">
    <property type="component" value="Unassembled WGS sequence"/>
</dbReference>
<keyword evidence="2" id="KW-1185">Reference proteome</keyword>
<dbReference type="AlphaFoldDB" id="A0AAD9KF54"/>
<organism evidence="1 2">
    <name type="scientific">Paralvinella palmiformis</name>
    <dbReference type="NCBI Taxonomy" id="53620"/>
    <lineage>
        <taxon>Eukaryota</taxon>
        <taxon>Metazoa</taxon>
        <taxon>Spiralia</taxon>
        <taxon>Lophotrochozoa</taxon>
        <taxon>Annelida</taxon>
        <taxon>Polychaeta</taxon>
        <taxon>Sedentaria</taxon>
        <taxon>Canalipalpata</taxon>
        <taxon>Terebellida</taxon>
        <taxon>Terebelliformia</taxon>
        <taxon>Alvinellidae</taxon>
        <taxon>Paralvinella</taxon>
    </lineage>
</organism>
<sequence length="431" mass="50526">MGFRHKSSSFQLLILTVVSFVCFRFLTVGVTRYDTTGESTYQVEEYAKFKLGKTAFEPFLEGYAKKVVILTYQRCGSTFFGQLLNTNPDVFYMYEPLDSVYTALYGTREGWNVPSDITSHWDGTERNLSQHETMAVAFFLKHLLSCNVESLPTETLIHKYWFQFEGDHTALMDYISCLRTNNIRQNNCSMYTLSYCGTRFGEFSQNRMDECNQRLWNGSYVGNEFQSRIHKKFTDYIKCMDRLREITLNKCIHIFREVCHRNQLRSVKTVRGTMASMGYLLKNVPNFRVIHLIRDPRAVVLSRRKFDNSARGKYSMGDLVKEAKLYCRTVVKDVRTRRKLEQQYPGKIVSIVYEDLVKEPLHYTEKIYSFLNTTVPGATMKWVVDHTSRLRDSSTIAEKWQDQLTFRKSNEIMNQCLEFFAEIDYPWVGVL</sequence>
<dbReference type="EMBL" id="JAODUP010000004">
    <property type="protein sequence ID" value="KAK2170142.1"/>
    <property type="molecule type" value="Genomic_DNA"/>
</dbReference>
<comment type="caution">
    <text evidence="1">The sequence shown here is derived from an EMBL/GenBank/DDBJ whole genome shotgun (WGS) entry which is preliminary data.</text>
</comment>
<protein>
    <recommendedName>
        <fullName evidence="3">Sulfotransferase</fullName>
    </recommendedName>
</protein>